<dbReference type="Pfam" id="PF08223">
    <property type="entry name" value="PaaX_C"/>
    <property type="match status" value="1"/>
</dbReference>
<feature type="domain" description="Transcriptional repressor PaaX-like N-terminal" evidence="1">
    <location>
        <begin position="22"/>
        <end position="89"/>
    </location>
</feature>
<dbReference type="RefSeq" id="WP_269442284.1">
    <property type="nucleotide sequence ID" value="NZ_CP097463.1"/>
</dbReference>
<evidence type="ECO:0000259" key="1">
    <source>
        <dbReference type="Pfam" id="PF07848"/>
    </source>
</evidence>
<feature type="domain" description="Transcriptional repressor PaaX-like central Cas2-like" evidence="3">
    <location>
        <begin position="109"/>
        <end position="189"/>
    </location>
</feature>
<protein>
    <submittedName>
        <fullName evidence="4">PaaX family transcriptional regulator</fullName>
    </submittedName>
</protein>
<dbReference type="PANTHER" id="PTHR30319">
    <property type="entry name" value="PHENYLACETIC ACID REGULATOR-RELATED TRANSCRIPTIONAL REPRESSOR"/>
    <property type="match status" value="1"/>
</dbReference>
<evidence type="ECO:0000259" key="3">
    <source>
        <dbReference type="Pfam" id="PF20803"/>
    </source>
</evidence>
<sequence length="279" mass="30585">MSVEADSAPSLSRRHAAGAESARGLLFTVLGELVLPHGGVAWTSALIDVLGRLGVEEKASRQAVMRTGADGWLTSERIGRRSRWRLTARAEQLLTEGAGRIYGFTGATPDWDGQWVLVLARVAESDRAARHLLRTRMRWAGFGNPVPGVWISTHAERAAEAEAVLAQSAAFEDARVFVARHRGGGDLESFVAQAWDLPAIEQSYREFLASFAAASAADPLPRLVDLVHAWRAFPWRDPGLPRELLPARWSGQRAAALFARRHAAWSARAQQDWLRLNAG</sequence>
<gene>
    <name evidence="4" type="ORF">M6B22_14590</name>
</gene>
<dbReference type="InterPro" id="IPR036388">
    <property type="entry name" value="WH-like_DNA-bd_sf"/>
</dbReference>
<dbReference type="Gene3D" id="1.20.58.1460">
    <property type="match status" value="1"/>
</dbReference>
<dbReference type="Gene3D" id="1.10.10.10">
    <property type="entry name" value="Winged helix-like DNA-binding domain superfamily/Winged helix DNA-binding domain"/>
    <property type="match status" value="1"/>
</dbReference>
<dbReference type="InterPro" id="IPR011965">
    <property type="entry name" value="PaaX_trns_reg"/>
</dbReference>
<dbReference type="Pfam" id="PF20803">
    <property type="entry name" value="PaaX_M"/>
    <property type="match status" value="1"/>
</dbReference>
<dbReference type="Pfam" id="PF07848">
    <property type="entry name" value="PaaX"/>
    <property type="match status" value="1"/>
</dbReference>
<organism evidence="4 5">
    <name type="scientific">Jatrophihabitans cynanchi</name>
    <dbReference type="NCBI Taxonomy" id="2944128"/>
    <lineage>
        <taxon>Bacteria</taxon>
        <taxon>Bacillati</taxon>
        <taxon>Actinomycetota</taxon>
        <taxon>Actinomycetes</taxon>
        <taxon>Jatrophihabitantales</taxon>
        <taxon>Jatrophihabitantaceae</taxon>
        <taxon>Jatrophihabitans</taxon>
    </lineage>
</organism>
<dbReference type="InterPro" id="IPR013225">
    <property type="entry name" value="PaaX_C"/>
</dbReference>
<dbReference type="PIRSF" id="PIRSF020623">
    <property type="entry name" value="PaaX"/>
    <property type="match status" value="1"/>
</dbReference>
<dbReference type="Proteomes" id="UP001164693">
    <property type="component" value="Chromosome"/>
</dbReference>
<feature type="domain" description="Transcriptional repressor PaaX-like C-terminal" evidence="2">
    <location>
        <begin position="195"/>
        <end position="271"/>
    </location>
</feature>
<evidence type="ECO:0000259" key="2">
    <source>
        <dbReference type="Pfam" id="PF08223"/>
    </source>
</evidence>
<dbReference type="EMBL" id="CP097463">
    <property type="protein sequence ID" value="WAX55761.1"/>
    <property type="molecule type" value="Genomic_DNA"/>
</dbReference>
<reference evidence="4" key="1">
    <citation type="submission" date="2022-05" db="EMBL/GenBank/DDBJ databases">
        <title>Jatrophihabitans sp. SB3-54 whole genome sequence.</title>
        <authorList>
            <person name="Suh M.K."/>
            <person name="Eom M.K."/>
            <person name="Kim J.S."/>
            <person name="Kim H.S."/>
            <person name="Do H.E."/>
            <person name="Shin Y.K."/>
            <person name="Lee J.-S."/>
        </authorList>
    </citation>
    <scope>NUCLEOTIDE SEQUENCE</scope>
    <source>
        <strain evidence="4">SB3-54</strain>
    </source>
</reference>
<accession>A0ABY7JXZ0</accession>
<evidence type="ECO:0000313" key="5">
    <source>
        <dbReference type="Proteomes" id="UP001164693"/>
    </source>
</evidence>
<dbReference type="InterPro" id="IPR012906">
    <property type="entry name" value="PaaX-like_N"/>
</dbReference>
<dbReference type="Gene3D" id="3.30.70.2650">
    <property type="match status" value="1"/>
</dbReference>
<dbReference type="InterPro" id="IPR048846">
    <property type="entry name" value="PaaX-like_central"/>
</dbReference>
<evidence type="ECO:0000313" key="4">
    <source>
        <dbReference type="EMBL" id="WAX55761.1"/>
    </source>
</evidence>
<keyword evidence="5" id="KW-1185">Reference proteome</keyword>
<name>A0ABY7JXZ0_9ACTN</name>
<proteinExistence type="predicted"/>
<dbReference type="PANTHER" id="PTHR30319:SF1">
    <property type="entry name" value="TRANSCRIPTIONAL REPRESSOR PAAX"/>
    <property type="match status" value="1"/>
</dbReference>